<evidence type="ECO:0000256" key="2">
    <source>
        <dbReference type="SAM" id="Phobius"/>
    </source>
</evidence>
<keyword evidence="2" id="KW-0472">Membrane</keyword>
<evidence type="ECO:0000313" key="3">
    <source>
        <dbReference type="Proteomes" id="UP000095281"/>
    </source>
</evidence>
<accession>A0A1I8B805</accession>
<evidence type="ECO:0000313" key="4">
    <source>
        <dbReference type="WBParaSite" id="MhA1_Contig163.frz3.gene27"/>
    </source>
</evidence>
<protein>
    <submittedName>
        <fullName evidence="4">Uncharacterized protein</fullName>
    </submittedName>
</protein>
<evidence type="ECO:0000256" key="1">
    <source>
        <dbReference type="SAM" id="MobiDB-lite"/>
    </source>
</evidence>
<feature type="transmembrane region" description="Helical" evidence="2">
    <location>
        <begin position="451"/>
        <end position="472"/>
    </location>
</feature>
<keyword evidence="3" id="KW-1185">Reference proteome</keyword>
<organism evidence="3 4">
    <name type="scientific">Meloidogyne hapla</name>
    <name type="common">Root-knot nematode worm</name>
    <dbReference type="NCBI Taxonomy" id="6305"/>
    <lineage>
        <taxon>Eukaryota</taxon>
        <taxon>Metazoa</taxon>
        <taxon>Ecdysozoa</taxon>
        <taxon>Nematoda</taxon>
        <taxon>Chromadorea</taxon>
        <taxon>Rhabditida</taxon>
        <taxon>Tylenchina</taxon>
        <taxon>Tylenchomorpha</taxon>
        <taxon>Tylenchoidea</taxon>
        <taxon>Meloidogynidae</taxon>
        <taxon>Meloidogyninae</taxon>
        <taxon>Meloidogyne</taxon>
    </lineage>
</organism>
<dbReference type="AlphaFoldDB" id="A0A1I8B805"/>
<proteinExistence type="predicted"/>
<keyword evidence="2" id="KW-1133">Transmembrane helix</keyword>
<feature type="transmembrane region" description="Helical" evidence="2">
    <location>
        <begin position="18"/>
        <end position="40"/>
    </location>
</feature>
<reference evidence="4" key="1">
    <citation type="submission" date="2016-11" db="UniProtKB">
        <authorList>
            <consortium name="WormBaseParasite"/>
        </authorList>
    </citation>
    <scope>IDENTIFICATION</scope>
</reference>
<dbReference type="Proteomes" id="UP000095281">
    <property type="component" value="Unplaced"/>
</dbReference>
<dbReference type="WBParaSite" id="MhA1_Contig163.frz3.gene27">
    <property type="protein sequence ID" value="MhA1_Contig163.frz3.gene27"/>
    <property type="gene ID" value="MhA1_Contig163.frz3.gene27"/>
</dbReference>
<name>A0A1I8B805_MELHA</name>
<feature type="region of interest" description="Disordered" evidence="1">
    <location>
        <begin position="484"/>
        <end position="527"/>
    </location>
</feature>
<keyword evidence="2" id="KW-0812">Transmembrane</keyword>
<sequence>MSPQHNNLSSLLIKLAKIVLFIICTICWVFQSLPLLKVYLDGRHVEQKKIHIASELTLPHLLFCNRFPFTQAGLSSLGQQFNRDSVLSYLRQWLDPSLGAIPPEDALASPLSEQDRQQAEQTIAQLLPNGRLKQRLEQLMPQCGELVSSCVIGSRQMGGYDCCKMVQPWLATPRGGICWPFVGNLSSIQSPMESPRGMQITFQISRNSFLSSSLSVHPGIDIFLVPAELQNRLLVAIMLGESHPLNDKKSLRMDIRRENRVFEHYSTVSSCRSTDNYAINSDKLVPEASAGLLCMLETAVGRLILILLDLLIFEETCSCVPMLLVLWTLQNDLNSYFLRRFNASTICTVGEFERCVRPFVEFDFYGSDYNQLPNNNAFSTINNAINKCKRESSIPCHTTYFPTKIQERDLPAEYRNTQDYVSRASLSFETFSVTELFVVPQMDIYQLFRELCLNFWCFAITYLLWRIIIWNFCRLFNNKLEGNNRIEPKSPMIPPVETQQQQHQNNNNNNSINNNNHQLQQNGQQQQNQIVSLSSPKGVQPLVAGSARQLPPLAIIGEGDLKQRSVMDCDER</sequence>
<dbReference type="OMA" id="TQDYVSR"/>
<feature type="compositionally biased region" description="Low complexity" evidence="1">
    <location>
        <begin position="499"/>
        <end position="527"/>
    </location>
</feature>